<evidence type="ECO:0000313" key="2">
    <source>
        <dbReference type="EMBL" id="PIR04354.1"/>
    </source>
</evidence>
<organism evidence="2 3">
    <name type="scientific">Candidatus Magasanikbacteria bacterium CG11_big_fil_rev_8_21_14_0_20_39_34</name>
    <dbReference type="NCBI Taxonomy" id="1974653"/>
    <lineage>
        <taxon>Bacteria</taxon>
        <taxon>Candidatus Magasanikiibacteriota</taxon>
    </lineage>
</organism>
<evidence type="ECO:0000313" key="3">
    <source>
        <dbReference type="Proteomes" id="UP000229600"/>
    </source>
</evidence>
<dbReference type="AlphaFoldDB" id="A0A2H0N635"/>
<reference evidence="2 3" key="1">
    <citation type="submission" date="2017-09" db="EMBL/GenBank/DDBJ databases">
        <title>Depth-based differentiation of microbial function through sediment-hosted aquifers and enrichment of novel symbionts in the deep terrestrial subsurface.</title>
        <authorList>
            <person name="Probst A.J."/>
            <person name="Ladd B."/>
            <person name="Jarett J.K."/>
            <person name="Geller-Mcgrath D.E."/>
            <person name="Sieber C.M."/>
            <person name="Emerson J.B."/>
            <person name="Anantharaman K."/>
            <person name="Thomas B.C."/>
            <person name="Malmstrom R."/>
            <person name="Stieglmeier M."/>
            <person name="Klingl A."/>
            <person name="Woyke T."/>
            <person name="Ryan C.M."/>
            <person name="Banfield J.F."/>
        </authorList>
    </citation>
    <scope>NUCLEOTIDE SEQUENCE [LARGE SCALE GENOMIC DNA]</scope>
    <source>
        <strain evidence="2">CG11_big_fil_rev_8_21_14_0_20_39_34</strain>
    </source>
</reference>
<protein>
    <submittedName>
        <fullName evidence="2">Uncharacterized protein</fullName>
    </submittedName>
</protein>
<name>A0A2H0N635_9BACT</name>
<gene>
    <name evidence="2" type="ORF">COV59_01330</name>
</gene>
<accession>A0A2H0N635</accession>
<proteinExistence type="predicted"/>
<comment type="caution">
    <text evidence="2">The sequence shown here is derived from an EMBL/GenBank/DDBJ whole genome shotgun (WGS) entry which is preliminary data.</text>
</comment>
<dbReference type="Proteomes" id="UP000229600">
    <property type="component" value="Unassembled WGS sequence"/>
</dbReference>
<feature type="compositionally biased region" description="Basic residues" evidence="1">
    <location>
        <begin position="422"/>
        <end position="437"/>
    </location>
</feature>
<sequence>MNQAIRELEEGDPGHGEEWITYSEALLTVQRAARSFMSLLEQVAEDEFGCNSTVIRTIDVPRDEYTFVGGVFSEFQKEQGLSLPVRPGETKVEEEVKGDPTKIYPELSFALEGSLLLAALRFFLVMLVQKDGLEESIRQAAKDRLNWIMRAAWSVHSIAEHTLRGLRASDVEFHRVYQELHVREGFYKTLFEMGPPKGFIENLLRRVTEDFLPRKAKGPRPKPKQTTTVATTLPKVDESVRRDRTLAKECQGKIVEIIVARMRTKILKTNPEFEVERLPAFAENMIAKAGWNDTGVIARCCRQDGCGVIDDEMARSAAFVLMEERAVGLYLHFLRTQDKQAEARARLLSRAVPASTYQKIEEVARARLDEIIQEEEARAEEARKVAAAQAAIPKGKLVSAAQAAGVGGWGSEKPVRGVSASKSRKNGGKKGKKGKKG</sequence>
<evidence type="ECO:0000256" key="1">
    <source>
        <dbReference type="SAM" id="MobiDB-lite"/>
    </source>
</evidence>
<dbReference type="EMBL" id="PCWN01000004">
    <property type="protein sequence ID" value="PIR04354.1"/>
    <property type="molecule type" value="Genomic_DNA"/>
</dbReference>
<feature type="region of interest" description="Disordered" evidence="1">
    <location>
        <begin position="403"/>
        <end position="437"/>
    </location>
</feature>